<reference evidence="2" key="1">
    <citation type="submission" date="2014-07" db="EMBL/GenBank/DDBJ databases">
        <authorList>
            <person name="Martin A.A"/>
            <person name="De Silva N."/>
        </authorList>
    </citation>
    <scope>NUCLEOTIDE SEQUENCE</scope>
</reference>
<evidence type="ECO:0000256" key="1">
    <source>
        <dbReference type="SAM" id="SignalP"/>
    </source>
</evidence>
<keyword evidence="1" id="KW-0732">Signal</keyword>
<reference evidence="3" key="2">
    <citation type="submission" date="2015-08" db="UniProtKB">
        <authorList>
            <consortium name="WormBaseParasite"/>
        </authorList>
    </citation>
    <scope>IDENTIFICATION</scope>
</reference>
<evidence type="ECO:0000313" key="3">
    <source>
        <dbReference type="WBParaSite" id="SVE_0425600.1"/>
    </source>
</evidence>
<feature type="chain" id="PRO_5005329226" evidence="1">
    <location>
        <begin position="25"/>
        <end position="134"/>
    </location>
</feature>
<sequence>MIVKNLILSIIFFLIFIKFDLVLGECGCGIRCSAYSLPKHCVRCCTSFVKREVIPENYINMENSFKYRRNRHSIKKKHHEKINLNNLEMGRRKMYNHIFDSNIEIVETKSISSSEDLLLNIISEIAEKMNRKRL</sequence>
<name>A0A0K0F613_STRVS</name>
<evidence type="ECO:0000313" key="2">
    <source>
        <dbReference type="Proteomes" id="UP000035680"/>
    </source>
</evidence>
<dbReference type="AlphaFoldDB" id="A0A0K0F613"/>
<feature type="signal peptide" evidence="1">
    <location>
        <begin position="1"/>
        <end position="24"/>
    </location>
</feature>
<organism evidence="2 3">
    <name type="scientific">Strongyloides venezuelensis</name>
    <name type="common">Threadworm</name>
    <dbReference type="NCBI Taxonomy" id="75913"/>
    <lineage>
        <taxon>Eukaryota</taxon>
        <taxon>Metazoa</taxon>
        <taxon>Ecdysozoa</taxon>
        <taxon>Nematoda</taxon>
        <taxon>Chromadorea</taxon>
        <taxon>Rhabditida</taxon>
        <taxon>Tylenchina</taxon>
        <taxon>Panagrolaimomorpha</taxon>
        <taxon>Strongyloidoidea</taxon>
        <taxon>Strongyloididae</taxon>
        <taxon>Strongyloides</taxon>
    </lineage>
</organism>
<dbReference type="Proteomes" id="UP000035680">
    <property type="component" value="Unassembled WGS sequence"/>
</dbReference>
<proteinExistence type="predicted"/>
<protein>
    <submittedName>
        <fullName evidence="3">Uncharacterized protein</fullName>
    </submittedName>
</protein>
<keyword evidence="2" id="KW-1185">Reference proteome</keyword>
<accession>A0A0K0F613</accession>
<dbReference type="WBParaSite" id="SVE_0425600.1">
    <property type="protein sequence ID" value="SVE_0425600.1"/>
    <property type="gene ID" value="SVE_0425600"/>
</dbReference>